<dbReference type="PATRIC" id="fig|1341157.4.peg.659"/>
<evidence type="ECO:0000259" key="5">
    <source>
        <dbReference type="SMART" id="SM00853"/>
    </source>
</evidence>
<evidence type="ECO:0000313" key="8">
    <source>
        <dbReference type="Proteomes" id="UP000019365"/>
    </source>
</evidence>
<dbReference type="Gene3D" id="3.30.1370.100">
    <property type="entry name" value="MutL, C-terminal domain, regulatory subdomain"/>
    <property type="match status" value="1"/>
</dbReference>
<dbReference type="InterPro" id="IPR014762">
    <property type="entry name" value="DNA_mismatch_repair_CS"/>
</dbReference>
<organism evidence="7 8">
    <name type="scientific">Ruminococcus flavefaciens 007c</name>
    <dbReference type="NCBI Taxonomy" id="1341157"/>
    <lineage>
        <taxon>Bacteria</taxon>
        <taxon>Bacillati</taxon>
        <taxon>Bacillota</taxon>
        <taxon>Clostridia</taxon>
        <taxon>Eubacteriales</taxon>
        <taxon>Oscillospiraceae</taxon>
        <taxon>Ruminococcus</taxon>
    </lineage>
</organism>
<dbReference type="eggNOG" id="COG0323">
    <property type="taxonomic scope" value="Bacteria"/>
</dbReference>
<proteinExistence type="inferred from homology"/>
<dbReference type="GO" id="GO:0030983">
    <property type="term" value="F:mismatched DNA binding"/>
    <property type="evidence" value="ECO:0007669"/>
    <property type="project" value="InterPro"/>
</dbReference>
<keyword evidence="2 4" id="KW-0227">DNA damage</keyword>
<reference evidence="7 8" key="1">
    <citation type="journal article" date="2014" name="PLoS ONE">
        <title>Rumen cellulosomics: divergent fiber-degrading strategies revealed by comparative genome-wide analysis of six ruminococcal strains.</title>
        <authorList>
            <person name="Dassa B."/>
            <person name="Borovok I."/>
            <person name="Ruimy-Israeli V."/>
            <person name="Lamed R."/>
            <person name="Flint H.J."/>
            <person name="Duncan S.H."/>
            <person name="Henrissat B."/>
            <person name="Coutinho P."/>
            <person name="Morrison M."/>
            <person name="Mosoni P."/>
            <person name="Yeoman C.J."/>
            <person name="White B.A."/>
            <person name="Bayer E.A."/>
        </authorList>
    </citation>
    <scope>NUCLEOTIDE SEQUENCE [LARGE SCALE GENOMIC DNA]</scope>
    <source>
        <strain evidence="7 8">007c</strain>
    </source>
</reference>
<feature type="domain" description="DNA mismatch repair protein S5" evidence="6">
    <location>
        <begin position="209"/>
        <end position="327"/>
    </location>
</feature>
<dbReference type="FunFam" id="3.30.565.10:FF:000003">
    <property type="entry name" value="DNA mismatch repair endonuclease MutL"/>
    <property type="match status" value="1"/>
</dbReference>
<evidence type="ECO:0000256" key="2">
    <source>
        <dbReference type="ARBA" id="ARBA00022763"/>
    </source>
</evidence>
<dbReference type="InterPro" id="IPR042121">
    <property type="entry name" value="MutL_C_regsub"/>
</dbReference>
<dbReference type="NCBIfam" id="TIGR00585">
    <property type="entry name" value="mutl"/>
    <property type="match status" value="1"/>
</dbReference>
<dbReference type="PROSITE" id="PS00058">
    <property type="entry name" value="DNA_MISMATCH_REPAIR_1"/>
    <property type="match status" value="1"/>
</dbReference>
<dbReference type="InterPro" id="IPR020667">
    <property type="entry name" value="DNA_mismatch_repair_MutL"/>
</dbReference>
<dbReference type="AlphaFoldDB" id="W7V1D8"/>
<comment type="function">
    <text evidence="4">This protein is involved in the repair of mismatches in DNA. It is required for dam-dependent methyl-directed DNA mismatch repair. May act as a 'molecular matchmaker', a protein that promotes the formation of a stable complex between two or more DNA-binding proteins in an ATP-dependent manner without itself being part of a final effector complex.</text>
</comment>
<dbReference type="Pfam" id="PF08676">
    <property type="entry name" value="MutL_C"/>
    <property type="match status" value="1"/>
</dbReference>
<dbReference type="GO" id="GO:0140664">
    <property type="term" value="F:ATP-dependent DNA damage sensor activity"/>
    <property type="evidence" value="ECO:0007669"/>
    <property type="project" value="InterPro"/>
</dbReference>
<gene>
    <name evidence="4" type="primary">mutL</name>
    <name evidence="7" type="ORF">RF007C_03890</name>
</gene>
<name>W7V1D8_RUMFL</name>
<comment type="caution">
    <text evidence="7">The sequence shown here is derived from an EMBL/GenBank/DDBJ whole genome shotgun (WGS) entry which is preliminary data.</text>
</comment>
<feature type="domain" description="MutL C-terminal dimerisation" evidence="5">
    <location>
        <begin position="488"/>
        <end position="629"/>
    </location>
</feature>
<dbReference type="Gene3D" id="3.30.565.10">
    <property type="entry name" value="Histidine kinase-like ATPase, C-terminal domain"/>
    <property type="match status" value="1"/>
</dbReference>
<dbReference type="EMBL" id="ATAX01000010">
    <property type="protein sequence ID" value="EWM54607.1"/>
    <property type="molecule type" value="Genomic_DNA"/>
</dbReference>
<keyword evidence="8" id="KW-1185">Reference proteome</keyword>
<dbReference type="InterPro" id="IPR042120">
    <property type="entry name" value="MutL_C_dimsub"/>
</dbReference>
<evidence type="ECO:0000256" key="3">
    <source>
        <dbReference type="ARBA" id="ARBA00023204"/>
    </source>
</evidence>
<dbReference type="Pfam" id="PF01119">
    <property type="entry name" value="DNA_mis_repair"/>
    <property type="match status" value="1"/>
</dbReference>
<dbReference type="RefSeq" id="WP_037297198.1">
    <property type="nucleotide sequence ID" value="NZ_ATAX01000010.1"/>
</dbReference>
<sequence>MPPINVLSKEISELIAAGEVIERPSSVIKELVENSIDSGAKHITVEIKNGGTTYMRVTDDGCGMSFGDVPKAFLRHATSKIREKEDLENIITLGFRGEALASVAAVARVEIMTKQREELYGTLYTIEGSVEKSHEESGCPDGTTVIIRDLFYNVPARRKFMKKDVTEANAVSTILQKITMSHPDIAFRFIRDNRTEFHSGGDGELFSAIYAVYGRDFARDLIPVDYEYEGVKVGGYVIKPLYSKNNRAFQNFFVNGRYVRSRLCSAALENAYTNMIMTGKFPACVLLIDLAPSAMDVNIHPTKAEVRFTDEKSVTDAIYFAVKNAMMKDGLIYEFELKPHADWTKAAPEQEEMKQQEFLFTPVDKIEETEQKLAAAAAPVHTAAKPQPVTEEKPYTADITPSTAYDEPKHVQQTTPVYERPAETAPETADVPETVKEPVAVEAPEQPEAVEGFSYITQQAFTAAPAPKPVEPEKPQESVWTEKPKIRVIGEVFGLYIVAEVGDDTMIMIDKHAAHERIIFERLKSRNCRQYSQQLLTGVRVLLTGDEFSALETNQELLADLGFAFDFSEKPCVVATAVPTFIMELDMEDIISEIAGNLRMYSHDPQSHMLDDMLHTVACKSAIKGNDKNDIAELQSLAEQVYFDERIRHCPHGRPVMFTMTKSNISHQFKRT</sequence>
<dbReference type="InterPro" id="IPR014790">
    <property type="entry name" value="MutL_C"/>
</dbReference>
<dbReference type="CDD" id="cd00782">
    <property type="entry name" value="MutL_Trans"/>
    <property type="match status" value="1"/>
</dbReference>
<dbReference type="PANTHER" id="PTHR10073:SF12">
    <property type="entry name" value="DNA MISMATCH REPAIR PROTEIN MLH1"/>
    <property type="match status" value="1"/>
</dbReference>
<dbReference type="SUPFAM" id="SSF54211">
    <property type="entry name" value="Ribosomal protein S5 domain 2-like"/>
    <property type="match status" value="1"/>
</dbReference>
<dbReference type="SMART" id="SM01340">
    <property type="entry name" value="DNA_mis_repair"/>
    <property type="match status" value="1"/>
</dbReference>
<dbReference type="Gene3D" id="3.30.230.10">
    <property type="match status" value="1"/>
</dbReference>
<evidence type="ECO:0000313" key="7">
    <source>
        <dbReference type="EMBL" id="EWM54607.1"/>
    </source>
</evidence>
<dbReference type="OrthoDB" id="9763467at2"/>
<dbReference type="HAMAP" id="MF_00149">
    <property type="entry name" value="DNA_mis_repair"/>
    <property type="match status" value="1"/>
</dbReference>
<dbReference type="GO" id="GO:0016887">
    <property type="term" value="F:ATP hydrolysis activity"/>
    <property type="evidence" value="ECO:0007669"/>
    <property type="project" value="InterPro"/>
</dbReference>
<dbReference type="InterPro" id="IPR014721">
    <property type="entry name" value="Ribsml_uS5_D2-typ_fold_subgr"/>
</dbReference>
<comment type="similarity">
    <text evidence="1 4">Belongs to the DNA mismatch repair MutL/HexB family.</text>
</comment>
<dbReference type="CDD" id="cd16926">
    <property type="entry name" value="HATPase_MutL-MLH-PMS-like"/>
    <property type="match status" value="1"/>
</dbReference>
<dbReference type="InterPro" id="IPR036890">
    <property type="entry name" value="HATPase_C_sf"/>
</dbReference>
<dbReference type="GO" id="GO:0006298">
    <property type="term" value="P:mismatch repair"/>
    <property type="evidence" value="ECO:0007669"/>
    <property type="project" value="UniProtKB-UniRule"/>
</dbReference>
<dbReference type="GO" id="GO:0005524">
    <property type="term" value="F:ATP binding"/>
    <property type="evidence" value="ECO:0007669"/>
    <property type="project" value="InterPro"/>
</dbReference>
<dbReference type="InterPro" id="IPR020568">
    <property type="entry name" value="Ribosomal_Su5_D2-typ_SF"/>
</dbReference>
<evidence type="ECO:0000256" key="4">
    <source>
        <dbReference type="HAMAP-Rule" id="MF_00149"/>
    </source>
</evidence>
<dbReference type="Gene3D" id="3.30.1540.20">
    <property type="entry name" value="MutL, C-terminal domain, dimerisation subdomain"/>
    <property type="match status" value="1"/>
</dbReference>
<accession>W7V1D8</accession>
<evidence type="ECO:0000256" key="1">
    <source>
        <dbReference type="ARBA" id="ARBA00006082"/>
    </source>
</evidence>
<keyword evidence="3 4" id="KW-0234">DNA repair</keyword>
<dbReference type="Proteomes" id="UP000019365">
    <property type="component" value="Unassembled WGS sequence"/>
</dbReference>
<dbReference type="Pfam" id="PF13589">
    <property type="entry name" value="HATPase_c_3"/>
    <property type="match status" value="1"/>
</dbReference>
<evidence type="ECO:0000259" key="6">
    <source>
        <dbReference type="SMART" id="SM01340"/>
    </source>
</evidence>
<dbReference type="InterPro" id="IPR002099">
    <property type="entry name" value="MutL/Mlh/PMS"/>
</dbReference>
<dbReference type="InterPro" id="IPR037198">
    <property type="entry name" value="MutL_C_sf"/>
</dbReference>
<dbReference type="SUPFAM" id="SSF118116">
    <property type="entry name" value="DNA mismatch repair protein MutL"/>
    <property type="match status" value="1"/>
</dbReference>
<dbReference type="GO" id="GO:0032300">
    <property type="term" value="C:mismatch repair complex"/>
    <property type="evidence" value="ECO:0007669"/>
    <property type="project" value="InterPro"/>
</dbReference>
<dbReference type="PANTHER" id="PTHR10073">
    <property type="entry name" value="DNA MISMATCH REPAIR PROTEIN MLH, PMS, MUTL"/>
    <property type="match status" value="1"/>
</dbReference>
<dbReference type="InterPro" id="IPR013507">
    <property type="entry name" value="DNA_mismatch_S5_2-like"/>
</dbReference>
<dbReference type="InterPro" id="IPR038973">
    <property type="entry name" value="MutL/Mlh/Pms-like"/>
</dbReference>
<dbReference type="SUPFAM" id="SSF55874">
    <property type="entry name" value="ATPase domain of HSP90 chaperone/DNA topoisomerase II/histidine kinase"/>
    <property type="match status" value="1"/>
</dbReference>
<dbReference type="SMART" id="SM00853">
    <property type="entry name" value="MutL_C"/>
    <property type="match status" value="1"/>
</dbReference>
<protein>
    <recommendedName>
        <fullName evidence="4">DNA mismatch repair protein MutL</fullName>
    </recommendedName>
</protein>